<keyword evidence="1" id="KW-1133">Transmembrane helix</keyword>
<proteinExistence type="predicted"/>
<keyword evidence="1" id="KW-0472">Membrane</keyword>
<evidence type="ECO:0008006" key="4">
    <source>
        <dbReference type="Google" id="ProtNLM"/>
    </source>
</evidence>
<evidence type="ECO:0000256" key="1">
    <source>
        <dbReference type="SAM" id="Phobius"/>
    </source>
</evidence>
<keyword evidence="1" id="KW-0812">Transmembrane</keyword>
<dbReference type="AlphaFoldDB" id="A0A7D5D513"/>
<sequence>MSDNLYAPPQADLRMPAVREPAFYTVSEGKFFTLFFASLGLYLVYWSWKHWRRYRRFTGAQVSPLARGLLPVFFTHALLFSAQDLLHQRGLHYSEPPQRWANRFVLSTVMGLVLNALARNDIGYPLTDLGCLAMLVLQGLAACKGQQLLNFAADDPLGESNARLSWVDYLCLLPGLLVWVFILLVYWADAA</sequence>
<evidence type="ECO:0000313" key="2">
    <source>
        <dbReference type="EMBL" id="QKZ03137.1"/>
    </source>
</evidence>
<feature type="transmembrane region" description="Helical" evidence="1">
    <location>
        <begin position="166"/>
        <end position="188"/>
    </location>
</feature>
<reference evidence="2 3" key="1">
    <citation type="submission" date="2020-06" db="EMBL/GenBank/DDBJ databases">
        <title>Pseudomonas eucalypticola sp. nov., an endophyte of Eucalyptus dunnii leaves with biocontrol ability of eucalyptus leaf blight.</title>
        <authorList>
            <person name="Liu Y."/>
            <person name="Song Z."/>
            <person name="Zeng H."/>
            <person name="Lu M."/>
            <person name="Wang X."/>
            <person name="Lian X."/>
            <person name="Zhang Q."/>
        </authorList>
    </citation>
    <scope>NUCLEOTIDE SEQUENCE [LARGE SCALE GENOMIC DNA]</scope>
    <source>
        <strain evidence="2 3">NP-1</strain>
    </source>
</reference>
<name>A0A7D5D513_9PSED</name>
<feature type="transmembrane region" description="Helical" evidence="1">
    <location>
        <begin position="31"/>
        <end position="48"/>
    </location>
</feature>
<keyword evidence="3" id="KW-1185">Reference proteome</keyword>
<accession>A0A7D5D513</accession>
<gene>
    <name evidence="2" type="ORF">HWQ56_04770</name>
</gene>
<dbReference type="Proteomes" id="UP000509568">
    <property type="component" value="Chromosome"/>
</dbReference>
<evidence type="ECO:0000313" key="3">
    <source>
        <dbReference type="Proteomes" id="UP000509568"/>
    </source>
</evidence>
<organism evidence="2 3">
    <name type="scientific">Pseudomonas eucalypticola</name>
    <dbReference type="NCBI Taxonomy" id="2599595"/>
    <lineage>
        <taxon>Bacteria</taxon>
        <taxon>Pseudomonadati</taxon>
        <taxon>Pseudomonadota</taxon>
        <taxon>Gammaproteobacteria</taxon>
        <taxon>Pseudomonadales</taxon>
        <taxon>Pseudomonadaceae</taxon>
        <taxon>Pseudomonas</taxon>
    </lineage>
</organism>
<protein>
    <recommendedName>
        <fullName evidence="4">DUF4234 domain-containing protein</fullName>
    </recommendedName>
</protein>
<dbReference type="EMBL" id="CP056030">
    <property type="protein sequence ID" value="QKZ03137.1"/>
    <property type="molecule type" value="Genomic_DNA"/>
</dbReference>
<dbReference type="RefSeq" id="WP_158153620.1">
    <property type="nucleotide sequence ID" value="NZ_CP056030.1"/>
</dbReference>
<dbReference type="KEGG" id="pez:HWQ56_04770"/>